<feature type="domain" description="AB hydrolase-1" evidence="1">
    <location>
        <begin position="44"/>
        <end position="233"/>
    </location>
</feature>
<dbReference type="Pfam" id="PF12697">
    <property type="entry name" value="Abhydrolase_6"/>
    <property type="match status" value="1"/>
</dbReference>
<evidence type="ECO:0000259" key="1">
    <source>
        <dbReference type="Pfam" id="PF12697"/>
    </source>
</evidence>
<name>A0ABX1CLS5_9SPHN</name>
<dbReference type="Proteomes" id="UP000732399">
    <property type="component" value="Unassembled WGS sequence"/>
</dbReference>
<dbReference type="InterPro" id="IPR029058">
    <property type="entry name" value="AB_hydrolase_fold"/>
</dbReference>
<proteinExistence type="predicted"/>
<dbReference type="Gene3D" id="3.40.50.1820">
    <property type="entry name" value="alpha/beta hydrolase"/>
    <property type="match status" value="1"/>
</dbReference>
<reference evidence="2 3" key="1">
    <citation type="submission" date="2020-03" db="EMBL/GenBank/DDBJ databases">
        <authorList>
            <person name="Wang L."/>
            <person name="He N."/>
            <person name="Li Y."/>
            <person name="Fang Y."/>
            <person name="Zhang F."/>
        </authorList>
    </citation>
    <scope>NUCLEOTIDE SEQUENCE [LARGE SCALE GENOMIC DNA]</scope>
    <source>
        <strain evidence="2 3">36D10-4-7</strain>
    </source>
</reference>
<protein>
    <submittedName>
        <fullName evidence="2">Hydrolase 1, exosortase A system-associated</fullName>
    </submittedName>
</protein>
<dbReference type="SUPFAM" id="SSF53474">
    <property type="entry name" value="alpha/beta-Hydrolases"/>
    <property type="match status" value="1"/>
</dbReference>
<dbReference type="InterPro" id="IPR017531">
    <property type="entry name" value="Hydrolase-1_PEP"/>
</dbReference>
<evidence type="ECO:0000313" key="2">
    <source>
        <dbReference type="EMBL" id="NJR78354.1"/>
    </source>
</evidence>
<organism evidence="2 3">
    <name type="scientific">Sphingomonas corticis</name>
    <dbReference type="NCBI Taxonomy" id="2722791"/>
    <lineage>
        <taxon>Bacteria</taxon>
        <taxon>Pseudomonadati</taxon>
        <taxon>Pseudomonadota</taxon>
        <taxon>Alphaproteobacteria</taxon>
        <taxon>Sphingomonadales</taxon>
        <taxon>Sphingomonadaceae</taxon>
        <taxon>Sphingomonas</taxon>
    </lineage>
</organism>
<keyword evidence="2" id="KW-0378">Hydrolase</keyword>
<evidence type="ECO:0000313" key="3">
    <source>
        <dbReference type="Proteomes" id="UP000732399"/>
    </source>
</evidence>
<dbReference type="NCBIfam" id="TIGR03100">
    <property type="entry name" value="hydr1_PEP"/>
    <property type="match status" value="1"/>
</dbReference>
<keyword evidence="3" id="KW-1185">Reference proteome</keyword>
<dbReference type="GO" id="GO:0016787">
    <property type="term" value="F:hydrolase activity"/>
    <property type="evidence" value="ECO:0007669"/>
    <property type="project" value="UniProtKB-KW"/>
</dbReference>
<dbReference type="InterPro" id="IPR000073">
    <property type="entry name" value="AB_hydrolase_1"/>
</dbReference>
<comment type="caution">
    <text evidence="2">The sequence shown here is derived from an EMBL/GenBank/DDBJ whole genome shotgun (WGS) entry which is preliminary data.</text>
</comment>
<dbReference type="EMBL" id="JAAVJH010000003">
    <property type="protein sequence ID" value="NJR78354.1"/>
    <property type="molecule type" value="Genomic_DNA"/>
</dbReference>
<gene>
    <name evidence="2" type="ORF">HBH26_06940</name>
</gene>
<accession>A0ABX1CLS5</accession>
<dbReference type="RefSeq" id="WP_168133850.1">
    <property type="nucleotide sequence ID" value="NZ_JAAVJH010000003.1"/>
</dbReference>
<sequence length="251" mass="25451">MRDVIAIACDGETLMATLDRAAGATGVLIVSGGNEVRAGAHRGMAMLAARLAARGLCVLRYDRRGIGDSTGENRGFAAAAPDLAAALAALRETGVTRVVGYGNCDAATLLAGAGALMGIDAVVLSNPWTGAEADDLPPAAAIRAGYAASLRDPAEWRRLLRGGVDLRKLARGVAKLLRPARAEVPPVVGAIERWGTRATVVLAAGDATALAFAAAARGSAIVPVMVDTASHSFARAGDIDAVERAILHAAG</sequence>